<keyword evidence="13" id="KW-1015">Disulfide bond</keyword>
<comment type="similarity">
    <text evidence="4">Belongs to the HTP reductase family.</text>
</comment>
<evidence type="ECO:0000256" key="20">
    <source>
        <dbReference type="SAM" id="MobiDB-lite"/>
    </source>
</evidence>
<dbReference type="PANTHER" id="PTHR21622">
    <property type="entry name" value="COILED-COIL-HELIX-COILED-COIL-HELIX DOMAIN CONTAINING 4"/>
    <property type="match status" value="1"/>
</dbReference>
<gene>
    <name evidence="23" type="ORF">E3P86_02818</name>
</gene>
<evidence type="ECO:0000256" key="3">
    <source>
        <dbReference type="ARBA" id="ARBA00004164"/>
    </source>
</evidence>
<evidence type="ECO:0000256" key="7">
    <source>
        <dbReference type="ARBA" id="ARBA00015035"/>
    </source>
</evidence>
<keyword evidence="14" id="KW-0676">Redox-active center</keyword>
<dbReference type="PANTHER" id="PTHR21622:SF0">
    <property type="entry name" value="COILED-COIL-HELIX-COILED-COIL-HELIX DOMAIN CONTAINING 4"/>
    <property type="match status" value="1"/>
</dbReference>
<comment type="subcellular location">
    <subcellularLocation>
        <location evidence="3">Mitochondrion inner membrane</location>
        <topology evidence="3">Single-pass type II membrane protein</topology>
        <orientation evidence="3">Intermembrane side</orientation>
    </subcellularLocation>
</comment>
<dbReference type="GO" id="GO:0008703">
    <property type="term" value="F:5-amino-6-(5-phosphoribosylamino)uracil reductase activity"/>
    <property type="evidence" value="ECO:0007669"/>
    <property type="project" value="InterPro"/>
</dbReference>
<dbReference type="OrthoDB" id="5432at2759"/>
<feature type="region of interest" description="Disordered" evidence="20">
    <location>
        <begin position="216"/>
        <end position="277"/>
    </location>
</feature>
<dbReference type="PROSITE" id="PS51808">
    <property type="entry name" value="CHCH"/>
    <property type="match status" value="1"/>
</dbReference>
<evidence type="ECO:0000256" key="15">
    <source>
        <dbReference type="ARBA" id="ARBA00030073"/>
    </source>
</evidence>
<evidence type="ECO:0000256" key="1">
    <source>
        <dbReference type="ARBA" id="ARBA00001973"/>
    </source>
</evidence>
<dbReference type="EC" id="1.1.1.302" evidence="5"/>
<evidence type="ECO:0000256" key="11">
    <source>
        <dbReference type="ARBA" id="ARBA00023010"/>
    </source>
</evidence>
<dbReference type="Proteomes" id="UP000310689">
    <property type="component" value="Unassembled WGS sequence"/>
</dbReference>
<dbReference type="InterPro" id="IPR024072">
    <property type="entry name" value="DHFR-like_dom_sf"/>
</dbReference>
<dbReference type="GO" id="GO:0015035">
    <property type="term" value="F:protein-disulfide reductase activity"/>
    <property type="evidence" value="ECO:0007669"/>
    <property type="project" value="InterPro"/>
</dbReference>
<dbReference type="Gene3D" id="3.40.430.10">
    <property type="entry name" value="Dihydrofolate Reductase, subunit A"/>
    <property type="match status" value="1"/>
</dbReference>
<feature type="domain" description="Bacterial bifunctional deaminase-reductase C-terminal" evidence="21">
    <location>
        <begin position="18"/>
        <end position="234"/>
    </location>
</feature>
<evidence type="ECO:0000259" key="21">
    <source>
        <dbReference type="Pfam" id="PF01872"/>
    </source>
</evidence>
<dbReference type="InterPro" id="IPR010625">
    <property type="entry name" value="CHCH"/>
</dbReference>
<comment type="caution">
    <text evidence="23">The sequence shown here is derived from an EMBL/GenBank/DDBJ whole genome shotgun (WGS) entry which is preliminary data.</text>
</comment>
<keyword evidence="12" id="KW-0496">Mitochondrion</keyword>
<evidence type="ECO:0000313" key="23">
    <source>
        <dbReference type="EMBL" id="TIB34351.1"/>
    </source>
</evidence>
<evidence type="ECO:0000256" key="16">
    <source>
        <dbReference type="ARBA" id="ARBA00031630"/>
    </source>
</evidence>
<evidence type="ECO:0000256" key="18">
    <source>
        <dbReference type="ARBA" id="ARBA00047550"/>
    </source>
</evidence>
<evidence type="ECO:0000256" key="12">
    <source>
        <dbReference type="ARBA" id="ARBA00023128"/>
    </source>
</evidence>
<evidence type="ECO:0000256" key="8">
    <source>
        <dbReference type="ARBA" id="ARBA00022448"/>
    </source>
</evidence>
<reference evidence="23 24" key="1">
    <citation type="submission" date="2019-03" db="EMBL/GenBank/DDBJ databases">
        <title>Sequencing 23 genomes of Wallemia ichthyophaga.</title>
        <authorList>
            <person name="Gostincar C."/>
        </authorList>
    </citation>
    <scope>NUCLEOTIDE SEQUENCE [LARGE SCALE GENOMIC DNA]</scope>
    <source>
        <strain evidence="23 24">EXF-6200</strain>
    </source>
</reference>
<protein>
    <recommendedName>
        <fullName evidence="7">2,5-diamino-6-ribosylamino-4(3H)-pyrimidinone 5'-phosphate reductase</fullName>
        <ecNumber evidence="5">1.1.1.302</ecNumber>
    </recommendedName>
    <alternativeName>
        <fullName evidence="16">2,5-diamino-6-(5-phospho-D-ribosylamino)pyrimidin-4(3H)-one reductase</fullName>
    </alternativeName>
    <alternativeName>
        <fullName evidence="15">2,5-diamino-6-ribitylamino-4(3H)-pyrimidinone 5'-phosphate synthase</fullName>
    </alternativeName>
    <alternativeName>
        <fullName evidence="17">Mitochondrial import inner membrane translocase TIM40</fullName>
    </alternativeName>
    <alternativeName>
        <fullName evidence="6">Mitochondrial intermembrane space import and assembly protein 40</fullName>
    </alternativeName>
</protein>
<dbReference type="GO" id="GO:0005758">
    <property type="term" value="C:mitochondrial intermembrane space"/>
    <property type="evidence" value="ECO:0007669"/>
    <property type="project" value="TreeGrafter"/>
</dbReference>
<evidence type="ECO:0000256" key="4">
    <source>
        <dbReference type="ARBA" id="ARBA00009723"/>
    </source>
</evidence>
<dbReference type="GO" id="GO:0005743">
    <property type="term" value="C:mitochondrial inner membrane"/>
    <property type="evidence" value="ECO:0007669"/>
    <property type="project" value="UniProtKB-SubCell"/>
</dbReference>
<evidence type="ECO:0000256" key="14">
    <source>
        <dbReference type="ARBA" id="ARBA00023284"/>
    </source>
</evidence>
<keyword evidence="8" id="KW-0813">Transport</keyword>
<dbReference type="InterPro" id="IPR039289">
    <property type="entry name" value="CHCHD4"/>
</dbReference>
<organism evidence="23 24">
    <name type="scientific">Wallemia ichthyophaga</name>
    <dbReference type="NCBI Taxonomy" id="245174"/>
    <lineage>
        <taxon>Eukaryota</taxon>
        <taxon>Fungi</taxon>
        <taxon>Dikarya</taxon>
        <taxon>Basidiomycota</taxon>
        <taxon>Wallemiomycotina</taxon>
        <taxon>Wallemiomycetes</taxon>
        <taxon>Wallemiales</taxon>
        <taxon>Wallemiaceae</taxon>
        <taxon>Wallemia</taxon>
    </lineage>
</organism>
<evidence type="ECO:0000256" key="6">
    <source>
        <dbReference type="ARBA" id="ARBA00013714"/>
    </source>
</evidence>
<dbReference type="AlphaFoldDB" id="A0A4T0G8X8"/>
<dbReference type="Pfam" id="PF01872">
    <property type="entry name" value="RibD_C"/>
    <property type="match status" value="1"/>
</dbReference>
<comment type="catalytic activity">
    <reaction evidence="18">
        <text>2,5-diamino-6-(1-D-ribitylamino)pyrimidin-4(3H)-one 5'-phosphate + NAD(+) = 2,5-diamino-6-(1-D-ribosylamino)pyrimidin-4(3H)-one 5'-phosphate + NADH + H(+)</text>
        <dbReference type="Rhea" id="RHEA:27274"/>
        <dbReference type="ChEBI" id="CHEBI:15378"/>
        <dbReference type="ChEBI" id="CHEBI:57540"/>
        <dbReference type="ChEBI" id="CHEBI:57945"/>
        <dbReference type="ChEBI" id="CHEBI:58890"/>
        <dbReference type="ChEBI" id="CHEBI:59545"/>
        <dbReference type="EC" id="1.1.1.302"/>
    </reaction>
</comment>
<dbReference type="EMBL" id="SPOI01000164">
    <property type="protein sequence ID" value="TIB34351.1"/>
    <property type="molecule type" value="Genomic_DNA"/>
</dbReference>
<dbReference type="InterPro" id="IPR002734">
    <property type="entry name" value="RibDG_C"/>
</dbReference>
<name>A0A4T0G8X8_WALIC</name>
<comment type="catalytic activity">
    <reaction evidence="19">
        <text>2,5-diamino-6-(1-D-ribitylamino)pyrimidin-4(3H)-one 5'-phosphate + NADP(+) = 2,5-diamino-6-(1-D-ribosylamino)pyrimidin-4(3H)-one 5'-phosphate + NADPH + H(+)</text>
        <dbReference type="Rhea" id="RHEA:27278"/>
        <dbReference type="ChEBI" id="CHEBI:15378"/>
        <dbReference type="ChEBI" id="CHEBI:57783"/>
        <dbReference type="ChEBI" id="CHEBI:58349"/>
        <dbReference type="ChEBI" id="CHEBI:58890"/>
        <dbReference type="ChEBI" id="CHEBI:59545"/>
        <dbReference type="EC" id="1.1.1.302"/>
    </reaction>
</comment>
<dbReference type="SUPFAM" id="SSF53597">
    <property type="entry name" value="Dihydrofolate reductase-like"/>
    <property type="match status" value="1"/>
</dbReference>
<dbReference type="Gene3D" id="1.10.287.2900">
    <property type="match status" value="1"/>
</dbReference>
<evidence type="ECO:0000259" key="22">
    <source>
        <dbReference type="Pfam" id="PF06747"/>
    </source>
</evidence>
<keyword evidence="9" id="KW-0653">Protein transport</keyword>
<keyword evidence="11" id="KW-0811">Translocation</keyword>
<evidence type="ECO:0000256" key="9">
    <source>
        <dbReference type="ARBA" id="ARBA00022927"/>
    </source>
</evidence>
<sequence length="374" mass="40258">MDSFYQAIYENGGRDGIHVLLTYAQSLDGFIAGSHGRQITLSCKESMAMTHNLRLLSDAIVVGSGTLVNDNPGLNARVPVVAPLDNQPTPIAIDPEYKMPVTAKLISNYHNGIGKQPILLAYRDSPKNDKRLALEESGVKVVDILTPSTPLNRQHFNTLSQIFGFTRFMVEGGATVIKSILAASANETSLSDTLADTLVVTVSPVLIGDGVSVVKNQPNDSKTPNLHHKASKVFGGMSDTDKKIDDSNLNNIDAVDSDDKDDNKSTPSNSGGAYDPETGEINWDCPCLGGMAHGPCGEDFKSAFSCFVYSEADPKGIDCVEAFKGMQDCFRSHPEHYSDEIADDDDDANPDSIDTQNTTDNSDAPQNPQDSSRI</sequence>
<evidence type="ECO:0000313" key="24">
    <source>
        <dbReference type="Proteomes" id="UP000310689"/>
    </source>
</evidence>
<dbReference type="GO" id="GO:0045041">
    <property type="term" value="P:protein import into mitochondrial intermembrane space"/>
    <property type="evidence" value="ECO:0007669"/>
    <property type="project" value="InterPro"/>
</dbReference>
<feature type="region of interest" description="Disordered" evidence="20">
    <location>
        <begin position="335"/>
        <end position="374"/>
    </location>
</feature>
<feature type="compositionally biased region" description="Polar residues" evidence="20">
    <location>
        <begin position="355"/>
        <end position="374"/>
    </location>
</feature>
<accession>A0A4T0G8X8</accession>
<proteinExistence type="inferred from homology"/>
<comment type="cofactor">
    <cofactor evidence="1">
        <name>Cu(2+)</name>
        <dbReference type="ChEBI" id="CHEBI:29036"/>
    </cofactor>
</comment>
<dbReference type="Pfam" id="PF06747">
    <property type="entry name" value="CHCH"/>
    <property type="match status" value="1"/>
</dbReference>
<feature type="compositionally biased region" description="Acidic residues" evidence="20">
    <location>
        <begin position="340"/>
        <end position="349"/>
    </location>
</feature>
<comment type="function">
    <text evidence="2">Catalyzes an early step in riboflavin biosynthesis, the NADPH-dependent reduction of the ribose side chain of 2,5-diamino-6-ribosylamino-4(3H)-pyrimidinone 5'-phosphate, yielding 2,5-diamino-6-ribitylamino-4(3H)-pyrimidinone 5'-phosphate.</text>
</comment>
<evidence type="ECO:0000256" key="17">
    <source>
        <dbReference type="ARBA" id="ARBA00033150"/>
    </source>
</evidence>
<feature type="domain" description="CHCH" evidence="22">
    <location>
        <begin position="296"/>
        <end position="331"/>
    </location>
</feature>
<keyword evidence="10" id="KW-0560">Oxidoreductase</keyword>
<evidence type="ECO:0000256" key="2">
    <source>
        <dbReference type="ARBA" id="ARBA00003555"/>
    </source>
</evidence>
<evidence type="ECO:0000256" key="19">
    <source>
        <dbReference type="ARBA" id="ARBA00049020"/>
    </source>
</evidence>
<evidence type="ECO:0000256" key="13">
    <source>
        <dbReference type="ARBA" id="ARBA00023157"/>
    </source>
</evidence>
<dbReference type="GO" id="GO:0009231">
    <property type="term" value="P:riboflavin biosynthetic process"/>
    <property type="evidence" value="ECO:0007669"/>
    <property type="project" value="InterPro"/>
</dbReference>
<evidence type="ECO:0000256" key="5">
    <source>
        <dbReference type="ARBA" id="ARBA00012851"/>
    </source>
</evidence>
<evidence type="ECO:0000256" key="10">
    <source>
        <dbReference type="ARBA" id="ARBA00023002"/>
    </source>
</evidence>